<dbReference type="GO" id="GO:0005634">
    <property type="term" value="C:nucleus"/>
    <property type="evidence" value="ECO:0007669"/>
    <property type="project" value="TreeGrafter"/>
</dbReference>
<dbReference type="Gene3D" id="1.10.510.10">
    <property type="entry name" value="Transferase(Phosphotransferase) domain 1"/>
    <property type="match status" value="1"/>
</dbReference>
<gene>
    <name evidence="3" type="ORF">AA0117_g8286</name>
</gene>
<dbReference type="PROSITE" id="PS50011">
    <property type="entry name" value="PROTEIN_KINASE_DOM"/>
    <property type="match status" value="1"/>
</dbReference>
<dbReference type="EMBL" id="PDXD01000024">
    <property type="protein sequence ID" value="RYN72719.1"/>
    <property type="molecule type" value="Genomic_DNA"/>
</dbReference>
<evidence type="ECO:0000313" key="4">
    <source>
        <dbReference type="Proteomes" id="UP000291422"/>
    </source>
</evidence>
<dbReference type="InterPro" id="IPR011009">
    <property type="entry name" value="Kinase-like_dom_sf"/>
</dbReference>
<feature type="domain" description="Protein kinase" evidence="2">
    <location>
        <begin position="72"/>
        <end position="404"/>
    </location>
</feature>
<accession>A0A4Q4NAP9</accession>
<evidence type="ECO:0000256" key="1">
    <source>
        <dbReference type="SAM" id="MobiDB-lite"/>
    </source>
</evidence>
<name>A0A4Q4NAP9_ALTAL</name>
<dbReference type="GO" id="GO:0005524">
    <property type="term" value="F:ATP binding"/>
    <property type="evidence" value="ECO:0007669"/>
    <property type="project" value="InterPro"/>
</dbReference>
<sequence>MARQSSDADSIQPHSRLPPPKNVQNGESSRSRSHSERSCANNGGETIKLEKSKFYDEYRETPLYGAEELPYEPYHEEIGEGAHAKVYKTTIKKNSYDEGHGPISTEVRIARKEFAGTKAKENFLIENKICRVFHKPSTGIPNVIVAPLFSYAVKDANGSFKYNICFELARCNLKTWLSDDKNFRSGDKDARITNIEHMYEIAEGLQWLTDTVALENGFYGPQKITHLDLHWRNILVFEDSSSRDGLIFKIGDFGNATRLQESEKRQKSTVSSPVIRRGQFSAPEAKPDEKSDVWSFGCNLLLVLIFNYYGGKGIHEFLASLLRYSSHDWFYDSNTLLASHETTSSIKHLRRYVENDPDRLVTTKLLSVLQEKILVPLKPRWNISEVVKDLARCLNEQNTVEPKIMVEKRDGKYQHCAHAPQGRFEMFHHHAEGYTMSVWIWNSGMVSKLPFLEPIAAPQAEQAEDQPKRIYPHSSCCGKDHICQVIANVETLEIFLYQIPRNATEPVPREFMRLTDIKEVARVALAPSAEYIAVDADRRLRLYETKELLKSMEVIDRLSGSGTVPEQVSLIGISSDRPDLLRNFNSKHRGAEEETVILSFSPDNKFLYHAYRTVSPECGNSSYCKITVKIWCTKGQKRPLEFFRDKDDVEKEQFLIGLTPFNNSQELLIVTCYDRLTRHSFNGDGKENPRLTLDIQDKIEAILISPGDDYAVLLGLKQNLSIHIVDLSNGQLRYSNELKLSKTQIPRHGFNRHRDAASIINRETLLITYQEGRSVHITLKPALDILDRKRK</sequence>
<dbReference type="PANTHER" id="PTHR44167:SF24">
    <property type="entry name" value="SERINE_THREONINE-PROTEIN KINASE CHK2"/>
    <property type="match status" value="1"/>
</dbReference>
<dbReference type="PANTHER" id="PTHR44167">
    <property type="entry name" value="OVARIAN-SPECIFIC SERINE/THREONINE-PROTEIN KINASE LOK-RELATED"/>
    <property type="match status" value="1"/>
</dbReference>
<dbReference type="GO" id="GO:0004674">
    <property type="term" value="F:protein serine/threonine kinase activity"/>
    <property type="evidence" value="ECO:0007669"/>
    <property type="project" value="TreeGrafter"/>
</dbReference>
<evidence type="ECO:0000259" key="2">
    <source>
        <dbReference type="PROSITE" id="PS50011"/>
    </source>
</evidence>
<dbReference type="Pfam" id="PF07714">
    <property type="entry name" value="PK_Tyr_Ser-Thr"/>
    <property type="match status" value="1"/>
</dbReference>
<comment type="caution">
    <text evidence="3">The sequence shown here is derived from an EMBL/GenBank/DDBJ whole genome shotgun (WGS) entry which is preliminary data.</text>
</comment>
<dbReference type="GO" id="GO:0005737">
    <property type="term" value="C:cytoplasm"/>
    <property type="evidence" value="ECO:0007669"/>
    <property type="project" value="TreeGrafter"/>
</dbReference>
<feature type="region of interest" description="Disordered" evidence="1">
    <location>
        <begin position="1"/>
        <end position="43"/>
    </location>
</feature>
<protein>
    <recommendedName>
        <fullName evidence="2">Protein kinase domain-containing protein</fullName>
    </recommendedName>
</protein>
<proteinExistence type="predicted"/>
<dbReference type="AlphaFoldDB" id="A0A4Q4NAP9"/>
<dbReference type="SUPFAM" id="SSF56112">
    <property type="entry name" value="Protein kinase-like (PK-like)"/>
    <property type="match status" value="1"/>
</dbReference>
<organism evidence="3 4">
    <name type="scientific">Alternaria alternata</name>
    <name type="common">Alternaria rot fungus</name>
    <name type="synonym">Torula alternata</name>
    <dbReference type="NCBI Taxonomy" id="5599"/>
    <lineage>
        <taxon>Eukaryota</taxon>
        <taxon>Fungi</taxon>
        <taxon>Dikarya</taxon>
        <taxon>Ascomycota</taxon>
        <taxon>Pezizomycotina</taxon>
        <taxon>Dothideomycetes</taxon>
        <taxon>Pleosporomycetidae</taxon>
        <taxon>Pleosporales</taxon>
        <taxon>Pleosporineae</taxon>
        <taxon>Pleosporaceae</taxon>
        <taxon>Alternaria</taxon>
        <taxon>Alternaria sect. Alternaria</taxon>
        <taxon>Alternaria alternata complex</taxon>
    </lineage>
</organism>
<dbReference type="Proteomes" id="UP000291422">
    <property type="component" value="Unassembled WGS sequence"/>
</dbReference>
<dbReference type="InterPro" id="IPR000719">
    <property type="entry name" value="Prot_kinase_dom"/>
</dbReference>
<evidence type="ECO:0000313" key="3">
    <source>
        <dbReference type="EMBL" id="RYN72719.1"/>
    </source>
</evidence>
<dbReference type="InterPro" id="IPR001245">
    <property type="entry name" value="Ser-Thr/Tyr_kinase_cat_dom"/>
</dbReference>
<feature type="compositionally biased region" description="Polar residues" evidence="1">
    <location>
        <begin position="1"/>
        <end position="13"/>
    </location>
</feature>
<reference evidence="4" key="1">
    <citation type="journal article" date="2019" name="bioRxiv">
        <title>Genomics, evolutionary history and diagnostics of the Alternaria alternata species group including apple and Asian pear pathotypes.</title>
        <authorList>
            <person name="Armitage A.D."/>
            <person name="Cockerton H.M."/>
            <person name="Sreenivasaprasad S."/>
            <person name="Woodhall J.W."/>
            <person name="Lane C.R."/>
            <person name="Harrison R.J."/>
            <person name="Clarkson J.P."/>
        </authorList>
    </citation>
    <scope>NUCLEOTIDE SEQUENCE [LARGE SCALE GENOMIC DNA]</scope>
    <source>
        <strain evidence="4">FERA 1177</strain>
    </source>
</reference>
<dbReference type="SUPFAM" id="SSF82171">
    <property type="entry name" value="DPP6 N-terminal domain-like"/>
    <property type="match status" value="1"/>
</dbReference>
<dbReference type="GO" id="GO:0044773">
    <property type="term" value="P:mitotic DNA damage checkpoint signaling"/>
    <property type="evidence" value="ECO:0007669"/>
    <property type="project" value="TreeGrafter"/>
</dbReference>